<comment type="similarity">
    <text evidence="1">Belongs to the peptidase C48 family.</text>
</comment>
<dbReference type="PANTHER" id="PTHR12606:SF136">
    <property type="entry name" value="ULP1 PROTEASE FAMILY PROTEIN"/>
    <property type="match status" value="1"/>
</dbReference>
<accession>A0AAE0EAR8</accession>
<evidence type="ECO:0000256" key="4">
    <source>
        <dbReference type="ARBA" id="ARBA00022807"/>
    </source>
</evidence>
<protein>
    <recommendedName>
        <fullName evidence="5">Ubiquitin-like protease family profile domain-containing protein</fullName>
    </recommendedName>
</protein>
<dbReference type="GO" id="GO:0006508">
    <property type="term" value="P:proteolysis"/>
    <property type="evidence" value="ECO:0007669"/>
    <property type="project" value="UniProtKB-KW"/>
</dbReference>
<reference evidence="6" key="1">
    <citation type="journal article" date="2023" name="Plant J.">
        <title>Genome sequences and population genomics provide insights into the demographic history, inbreeding, and mutation load of two 'living fossil' tree species of Dipteronia.</title>
        <authorList>
            <person name="Feng Y."/>
            <person name="Comes H.P."/>
            <person name="Chen J."/>
            <person name="Zhu S."/>
            <person name="Lu R."/>
            <person name="Zhang X."/>
            <person name="Li P."/>
            <person name="Qiu J."/>
            <person name="Olsen K.M."/>
            <person name="Qiu Y."/>
        </authorList>
    </citation>
    <scope>NUCLEOTIDE SEQUENCE</scope>
    <source>
        <strain evidence="6">NBL</strain>
    </source>
</reference>
<organism evidence="6 7">
    <name type="scientific">Dipteronia sinensis</name>
    <dbReference type="NCBI Taxonomy" id="43782"/>
    <lineage>
        <taxon>Eukaryota</taxon>
        <taxon>Viridiplantae</taxon>
        <taxon>Streptophyta</taxon>
        <taxon>Embryophyta</taxon>
        <taxon>Tracheophyta</taxon>
        <taxon>Spermatophyta</taxon>
        <taxon>Magnoliopsida</taxon>
        <taxon>eudicotyledons</taxon>
        <taxon>Gunneridae</taxon>
        <taxon>Pentapetalae</taxon>
        <taxon>rosids</taxon>
        <taxon>malvids</taxon>
        <taxon>Sapindales</taxon>
        <taxon>Sapindaceae</taxon>
        <taxon>Hippocastanoideae</taxon>
        <taxon>Acereae</taxon>
        <taxon>Dipteronia</taxon>
    </lineage>
</organism>
<evidence type="ECO:0000256" key="2">
    <source>
        <dbReference type="ARBA" id="ARBA00022670"/>
    </source>
</evidence>
<evidence type="ECO:0000256" key="1">
    <source>
        <dbReference type="ARBA" id="ARBA00005234"/>
    </source>
</evidence>
<proteinExistence type="inferred from homology"/>
<dbReference type="AlphaFoldDB" id="A0AAE0EAR8"/>
<keyword evidence="2" id="KW-0645">Protease</keyword>
<feature type="domain" description="Ubiquitin-like protease family profile" evidence="5">
    <location>
        <begin position="291"/>
        <end position="526"/>
    </location>
</feature>
<keyword evidence="7" id="KW-1185">Reference proteome</keyword>
<evidence type="ECO:0000259" key="5">
    <source>
        <dbReference type="PROSITE" id="PS50600"/>
    </source>
</evidence>
<gene>
    <name evidence="6" type="ORF">Dsin_008401</name>
</gene>
<dbReference type="SUPFAM" id="SSF54001">
    <property type="entry name" value="Cysteine proteinases"/>
    <property type="match status" value="1"/>
</dbReference>
<evidence type="ECO:0000256" key="3">
    <source>
        <dbReference type="ARBA" id="ARBA00022801"/>
    </source>
</evidence>
<comment type="caution">
    <text evidence="6">The sequence shown here is derived from an EMBL/GenBank/DDBJ whole genome shotgun (WGS) entry which is preliminary data.</text>
</comment>
<evidence type="ECO:0000313" key="7">
    <source>
        <dbReference type="Proteomes" id="UP001281410"/>
    </source>
</evidence>
<dbReference type="GO" id="GO:0016929">
    <property type="term" value="F:deSUMOylase activity"/>
    <property type="evidence" value="ECO:0007669"/>
    <property type="project" value="TreeGrafter"/>
</dbReference>
<dbReference type="PROSITE" id="PS50600">
    <property type="entry name" value="ULP_PROTEASE"/>
    <property type="match status" value="1"/>
</dbReference>
<dbReference type="PANTHER" id="PTHR12606">
    <property type="entry name" value="SENTRIN/SUMO-SPECIFIC PROTEASE"/>
    <property type="match status" value="1"/>
</dbReference>
<dbReference type="Pfam" id="PF02902">
    <property type="entry name" value="Peptidase_C48"/>
    <property type="match status" value="1"/>
</dbReference>
<keyword evidence="3" id="KW-0378">Hydrolase</keyword>
<keyword evidence="4" id="KW-0788">Thiol protease</keyword>
<dbReference type="Gene3D" id="3.40.395.10">
    <property type="entry name" value="Adenoviral Proteinase, Chain A"/>
    <property type="match status" value="1"/>
</dbReference>
<dbReference type="GO" id="GO:0016926">
    <property type="term" value="P:protein desumoylation"/>
    <property type="evidence" value="ECO:0007669"/>
    <property type="project" value="TreeGrafter"/>
</dbReference>
<evidence type="ECO:0000313" key="6">
    <source>
        <dbReference type="EMBL" id="KAK3221376.1"/>
    </source>
</evidence>
<dbReference type="InterPro" id="IPR003653">
    <property type="entry name" value="Peptidase_C48_C"/>
</dbReference>
<name>A0AAE0EAR8_9ROSI</name>
<sequence>MIWCCKNKPKKLDNEFTDEMEAIPTLTPTADELQQDYMIVFNPENRMGDVLETSKDTVMASERDKELLSESVTREMKSKANHDLRKKKTYTADAHETAASDMWVKLFAHVTNQIRAAEKRMTASFTRQFNILHEEVRTLRNESDTQLPKCTSVYDDHHDWGNLSDGTFPNHDSTKATADTYPAPKAKHMESTTQGDVNHTKAGLRGGVLDECFSPNPNIEIKNADLSVESIEKKQFQLTSQERKRKRKPSTKLRTPYTCPRPFYSRASLQINHTLSLKEFVKPGPKIFRDVGLPEKQSQNWFRRMKSVRSDLDDTHIDCFARLLKRKIEAAPKLFKSRIGILPTYFFVSVKSDIQLLLSEIVSVDRLTMCHPLHAQSEVIWKRDYVKTEKTFVEEEWICPDDLTSFVRGGQLTWCKAWWDYDIILIPCCVCSSHWVLCELNLYTYKIEIYDSLHEGNDKKKQLKRVPHIQSLISFLPGILRAAGYYEQRKSDPKPLEVDVVEPYLIPQQHDTRSCGVFIMKYMENIVQDKCYQMDFTSDDMKAIRSEIAEWFFQASKPC</sequence>
<dbReference type="InterPro" id="IPR038765">
    <property type="entry name" value="Papain-like_cys_pep_sf"/>
</dbReference>
<dbReference type="EMBL" id="JANJYJ010000003">
    <property type="protein sequence ID" value="KAK3221376.1"/>
    <property type="molecule type" value="Genomic_DNA"/>
</dbReference>
<dbReference type="GO" id="GO:0005634">
    <property type="term" value="C:nucleus"/>
    <property type="evidence" value="ECO:0007669"/>
    <property type="project" value="TreeGrafter"/>
</dbReference>
<dbReference type="Proteomes" id="UP001281410">
    <property type="component" value="Unassembled WGS sequence"/>
</dbReference>